<evidence type="ECO:0000256" key="3">
    <source>
        <dbReference type="ARBA" id="ARBA00022448"/>
    </source>
</evidence>
<name>A0A1I8N5Y4_MUSDO</name>
<dbReference type="FunFam" id="2.40.128.20:FF:000003">
    <property type="entry name" value="Apolipoprotein D"/>
    <property type="match status" value="1"/>
</dbReference>
<dbReference type="GO" id="GO:0006629">
    <property type="term" value="P:lipid metabolic process"/>
    <property type="evidence" value="ECO:0007669"/>
    <property type="project" value="TreeGrafter"/>
</dbReference>
<evidence type="ECO:0000256" key="1">
    <source>
        <dbReference type="ARBA" id="ARBA00004613"/>
    </source>
</evidence>
<dbReference type="InterPro" id="IPR000566">
    <property type="entry name" value="Lipocln_cytosolic_FA-bd_dom"/>
</dbReference>
<dbReference type="GeneID" id="101897281"/>
<reference evidence="12" key="1">
    <citation type="submission" date="2020-05" db="UniProtKB">
        <authorList>
            <consortium name="EnsemblMetazoa"/>
        </authorList>
    </citation>
    <scope>IDENTIFICATION</scope>
    <source>
        <strain evidence="12">Aabys</strain>
    </source>
</reference>
<dbReference type="GO" id="GO:0008289">
    <property type="term" value="F:lipid binding"/>
    <property type="evidence" value="ECO:0007669"/>
    <property type="project" value="UniProtKB-KW"/>
</dbReference>
<keyword evidence="8" id="KW-0325">Glycoprotein</keyword>
<feature type="chain" id="PRO_5044561288" description="Apolipoprotein D" evidence="10">
    <location>
        <begin position="23"/>
        <end position="226"/>
    </location>
</feature>
<keyword evidence="5 10" id="KW-0732">Signal</keyword>
<dbReference type="VEuPathDB" id="VectorBase:MDOA011881"/>
<organism evidence="12">
    <name type="scientific">Musca domestica</name>
    <name type="common">House fly</name>
    <dbReference type="NCBI Taxonomy" id="7370"/>
    <lineage>
        <taxon>Eukaryota</taxon>
        <taxon>Metazoa</taxon>
        <taxon>Ecdysozoa</taxon>
        <taxon>Arthropoda</taxon>
        <taxon>Hexapoda</taxon>
        <taxon>Insecta</taxon>
        <taxon>Pterygota</taxon>
        <taxon>Neoptera</taxon>
        <taxon>Endopterygota</taxon>
        <taxon>Diptera</taxon>
        <taxon>Brachycera</taxon>
        <taxon>Muscomorpha</taxon>
        <taxon>Muscoidea</taxon>
        <taxon>Muscidae</taxon>
        <taxon>Musca</taxon>
    </lineage>
</organism>
<keyword evidence="6" id="KW-0446">Lipid-binding</keyword>
<evidence type="ECO:0000259" key="11">
    <source>
        <dbReference type="Pfam" id="PF08212"/>
    </source>
</evidence>
<evidence type="ECO:0000256" key="10">
    <source>
        <dbReference type="SAM" id="SignalP"/>
    </source>
</evidence>
<keyword evidence="4" id="KW-0964">Secreted</keyword>
<evidence type="ECO:0000313" key="13">
    <source>
        <dbReference type="Proteomes" id="UP001652621"/>
    </source>
</evidence>
<reference evidence="14" key="2">
    <citation type="submission" date="2025-04" db="UniProtKB">
        <authorList>
            <consortium name="RefSeq"/>
        </authorList>
    </citation>
    <scope>IDENTIFICATION</scope>
    <source>
        <strain evidence="14">Aabys</strain>
    </source>
</reference>
<dbReference type="KEGG" id="mde:101897281"/>
<feature type="signal peptide" evidence="10">
    <location>
        <begin position="1"/>
        <end position="22"/>
    </location>
</feature>
<dbReference type="PRINTS" id="PR01273">
    <property type="entry name" value="INVTBRTCOLOR"/>
</dbReference>
<proteinExistence type="predicted"/>
<dbReference type="InterPro" id="IPR012674">
    <property type="entry name" value="Calycin"/>
</dbReference>
<dbReference type="GO" id="GO:0031409">
    <property type="term" value="F:pigment binding"/>
    <property type="evidence" value="ECO:0007669"/>
    <property type="project" value="InterPro"/>
</dbReference>
<dbReference type="SUPFAM" id="SSF50814">
    <property type="entry name" value="Lipocalins"/>
    <property type="match status" value="1"/>
</dbReference>
<feature type="region of interest" description="Disordered" evidence="9">
    <location>
        <begin position="185"/>
        <end position="226"/>
    </location>
</feature>
<accession>A0A1I8N5Y4</accession>
<evidence type="ECO:0000256" key="5">
    <source>
        <dbReference type="ARBA" id="ARBA00022729"/>
    </source>
</evidence>
<evidence type="ECO:0000256" key="8">
    <source>
        <dbReference type="ARBA" id="ARBA00023180"/>
    </source>
</evidence>
<evidence type="ECO:0000256" key="4">
    <source>
        <dbReference type="ARBA" id="ARBA00022525"/>
    </source>
</evidence>
<dbReference type="PANTHER" id="PTHR10612">
    <property type="entry name" value="APOLIPOPROTEIN D"/>
    <property type="match status" value="1"/>
</dbReference>
<evidence type="ECO:0000256" key="6">
    <source>
        <dbReference type="ARBA" id="ARBA00023121"/>
    </source>
</evidence>
<dbReference type="Proteomes" id="UP001652621">
    <property type="component" value="Unplaced"/>
</dbReference>
<dbReference type="EnsemblMetazoa" id="MDOA011881-RA">
    <property type="protein sequence ID" value="MDOA011881-PA"/>
    <property type="gene ID" value="MDOA011881"/>
</dbReference>
<evidence type="ECO:0000256" key="7">
    <source>
        <dbReference type="ARBA" id="ARBA00023157"/>
    </source>
</evidence>
<keyword evidence="7" id="KW-1015">Disulfide bond</keyword>
<keyword evidence="3" id="KW-0813">Transport</keyword>
<gene>
    <name evidence="12" type="primary">101897281</name>
    <name evidence="14" type="synonym">LOC101897281</name>
</gene>
<dbReference type="OrthoDB" id="565904at2759"/>
<dbReference type="AlphaFoldDB" id="A0A1I8N5Y4"/>
<dbReference type="GO" id="GO:0000302">
    <property type="term" value="P:response to reactive oxygen species"/>
    <property type="evidence" value="ECO:0007669"/>
    <property type="project" value="TreeGrafter"/>
</dbReference>
<keyword evidence="13" id="KW-1185">Reference proteome</keyword>
<dbReference type="RefSeq" id="XP_005180902.1">
    <property type="nucleotide sequence ID" value="XM_005180845.3"/>
</dbReference>
<dbReference type="VEuPathDB" id="VectorBase:MDOMA2_002936"/>
<dbReference type="InterPro" id="IPR003057">
    <property type="entry name" value="Invtbrt_color"/>
</dbReference>
<evidence type="ECO:0000256" key="9">
    <source>
        <dbReference type="SAM" id="MobiDB-lite"/>
    </source>
</evidence>
<dbReference type="Pfam" id="PF08212">
    <property type="entry name" value="Lipocalin_2"/>
    <property type="match status" value="1"/>
</dbReference>
<evidence type="ECO:0000313" key="14">
    <source>
        <dbReference type="RefSeq" id="XP_005180902.1"/>
    </source>
</evidence>
<feature type="domain" description="Lipocalin/cytosolic fatty-acid binding" evidence="11">
    <location>
        <begin position="39"/>
        <end position="172"/>
    </location>
</feature>
<dbReference type="PANTHER" id="PTHR10612:SF34">
    <property type="entry name" value="APOLIPOPROTEIN D"/>
    <property type="match status" value="1"/>
</dbReference>
<protein>
    <recommendedName>
        <fullName evidence="2">Apolipoprotein D</fullName>
    </recommendedName>
</protein>
<evidence type="ECO:0000313" key="12">
    <source>
        <dbReference type="EnsemblMetazoa" id="MDOA011881-PA"/>
    </source>
</evidence>
<comment type="subcellular location">
    <subcellularLocation>
        <location evidence="1">Secreted</location>
    </subcellularLocation>
</comment>
<dbReference type="Gene3D" id="2.40.128.20">
    <property type="match status" value="1"/>
</dbReference>
<dbReference type="eggNOG" id="KOG4824">
    <property type="taxonomic scope" value="Eukaryota"/>
</dbReference>
<dbReference type="GO" id="GO:0005576">
    <property type="term" value="C:extracellular region"/>
    <property type="evidence" value="ECO:0007669"/>
    <property type="project" value="UniProtKB-SubCell"/>
</dbReference>
<sequence>MRRIQSAFLLSLLTWCCHNVVCQVPFPENCPNVKIVDTFDLDRYMGIWYEYSKYPFIWEAGQKCQYAIYKNNGNGTVAVKNVGTFVIVNKSSSVQGTAKVIAPGQLAVAFRNQEVNEPNYLILGTDYDNWVVVYSCKNISSFAHTKIIWILSRQRQPSDEAIQAAKQVIKDNNLSEEFMIKSTQTDCPDVNGSNENGSDQVADASTISDQSIDFSSTTPSNVIQTA</sequence>
<dbReference type="GO" id="GO:0005737">
    <property type="term" value="C:cytoplasm"/>
    <property type="evidence" value="ECO:0007669"/>
    <property type="project" value="TreeGrafter"/>
</dbReference>
<evidence type="ECO:0000256" key="2">
    <source>
        <dbReference type="ARBA" id="ARBA00019890"/>
    </source>
</evidence>